<protein>
    <submittedName>
        <fullName evidence="2">Dna rna-binding protein alba</fullName>
    </submittedName>
</protein>
<dbReference type="AlphaFoldDB" id="A0A2C6KJ16"/>
<feature type="compositionally biased region" description="Polar residues" evidence="1">
    <location>
        <begin position="1"/>
        <end position="12"/>
    </location>
</feature>
<sequence length="347" mass="37135">MPDTRGNASATPAGTEGNVEEAGTGTERYGVAPHPEFPTARTLLISYRRSRAFLERTARELLAGGTEYIMLSALGDAIPLAVQLQHALESKNAATTVRIETVLVQSPPKHHVGGGGGGVSPGLHIVVQKHPQFRGSRISPGTTDLCLSSGRKEIASLLEAEGFSITTAKEVHTSLLSKALEENHGKDDADVKAAMIREPPNFPNVKLAVCRPCMALGNVHSTRAVGAVFVTCFKDKFPHGEPKNAAMVYVVAPELAHFGGDVNAYMDAEELNRVTKPQIASAILRGLEKGYRHGPGPRLSFEYDEDVFRNAWIEMTGLDPTAPPAAAEPPRQEGDSAVADGRKNKHL</sequence>
<comment type="caution">
    <text evidence="2">The sequence shown here is derived from an EMBL/GenBank/DDBJ whole genome shotgun (WGS) entry which is preliminary data.</text>
</comment>
<dbReference type="OrthoDB" id="447602at2759"/>
<keyword evidence="3" id="KW-1185">Reference proteome</keyword>
<organism evidence="2 3">
    <name type="scientific">Cystoisospora suis</name>
    <dbReference type="NCBI Taxonomy" id="483139"/>
    <lineage>
        <taxon>Eukaryota</taxon>
        <taxon>Sar</taxon>
        <taxon>Alveolata</taxon>
        <taxon>Apicomplexa</taxon>
        <taxon>Conoidasida</taxon>
        <taxon>Coccidia</taxon>
        <taxon>Eucoccidiorida</taxon>
        <taxon>Eimeriorina</taxon>
        <taxon>Sarcocystidae</taxon>
        <taxon>Cystoisospora</taxon>
    </lineage>
</organism>
<evidence type="ECO:0000313" key="3">
    <source>
        <dbReference type="Proteomes" id="UP000221165"/>
    </source>
</evidence>
<evidence type="ECO:0000256" key="1">
    <source>
        <dbReference type="SAM" id="MobiDB-lite"/>
    </source>
</evidence>
<reference evidence="2 3" key="1">
    <citation type="journal article" date="2017" name="Int. J. Parasitol.">
        <title>The genome of the protozoan parasite Cystoisospora suis and a reverse vaccinology approach to identify vaccine candidates.</title>
        <authorList>
            <person name="Palmieri N."/>
            <person name="Shrestha A."/>
            <person name="Ruttkowski B."/>
            <person name="Beck T."/>
            <person name="Vogl C."/>
            <person name="Tomley F."/>
            <person name="Blake D.P."/>
            <person name="Joachim A."/>
        </authorList>
    </citation>
    <scope>NUCLEOTIDE SEQUENCE [LARGE SCALE GENOMIC DNA]</scope>
    <source>
        <strain evidence="2 3">Wien I</strain>
    </source>
</reference>
<gene>
    <name evidence="2" type="ORF">CSUI_009830</name>
</gene>
<name>A0A2C6KJ16_9APIC</name>
<accession>A0A2C6KJ16</accession>
<dbReference type="RefSeq" id="XP_067918085.1">
    <property type="nucleotide sequence ID" value="XM_068069939.1"/>
</dbReference>
<evidence type="ECO:0000313" key="2">
    <source>
        <dbReference type="EMBL" id="PHJ16356.1"/>
    </source>
</evidence>
<dbReference type="Proteomes" id="UP000221165">
    <property type="component" value="Unassembled WGS sequence"/>
</dbReference>
<dbReference type="VEuPathDB" id="ToxoDB:CSUI_009830"/>
<dbReference type="EMBL" id="MIGC01006117">
    <property type="protein sequence ID" value="PHJ16356.1"/>
    <property type="molecule type" value="Genomic_DNA"/>
</dbReference>
<feature type="region of interest" description="Disordered" evidence="1">
    <location>
        <begin position="1"/>
        <end position="34"/>
    </location>
</feature>
<feature type="region of interest" description="Disordered" evidence="1">
    <location>
        <begin position="319"/>
        <end position="347"/>
    </location>
</feature>
<proteinExistence type="predicted"/>
<dbReference type="GeneID" id="94433150"/>